<keyword evidence="5" id="KW-0804">Transcription</keyword>
<gene>
    <name evidence="10" type="ORF">ACHAW5_005918</name>
</gene>
<dbReference type="GO" id="GO:0005634">
    <property type="term" value="C:nucleus"/>
    <property type="evidence" value="ECO:0007669"/>
    <property type="project" value="UniProtKB-SubCell"/>
</dbReference>
<feature type="signal peptide" evidence="8">
    <location>
        <begin position="1"/>
        <end position="27"/>
    </location>
</feature>
<dbReference type="SUPFAM" id="SSF54447">
    <property type="entry name" value="ssDNA-binding transcriptional regulator domain"/>
    <property type="match status" value="1"/>
</dbReference>
<feature type="domain" description="Transcriptional coactivator p15 (PC4) C-terminal" evidence="9">
    <location>
        <begin position="117"/>
        <end position="166"/>
    </location>
</feature>
<evidence type="ECO:0000313" key="11">
    <source>
        <dbReference type="Proteomes" id="UP001530315"/>
    </source>
</evidence>
<comment type="caution">
    <text evidence="10">The sequence shown here is derived from an EMBL/GenBank/DDBJ whole genome shotgun (WGS) entry which is preliminary data.</text>
</comment>
<reference evidence="10 11" key="1">
    <citation type="submission" date="2024-10" db="EMBL/GenBank/DDBJ databases">
        <title>Updated reference genomes for cyclostephanoid diatoms.</title>
        <authorList>
            <person name="Roberts W.R."/>
            <person name="Alverson A.J."/>
        </authorList>
    </citation>
    <scope>NUCLEOTIDE SEQUENCE [LARGE SCALE GENOMIC DNA]</scope>
    <source>
        <strain evidence="10 11">AJA276-08</strain>
    </source>
</reference>
<proteinExistence type="inferred from homology"/>
<feature type="chain" id="PRO_5044856609" description="Transcriptional coactivator p15 (PC4) C-terminal domain-containing protein" evidence="8">
    <location>
        <begin position="28"/>
        <end position="183"/>
    </location>
</feature>
<name>A0ABD3QDP0_9STRA</name>
<dbReference type="Gene3D" id="2.30.31.10">
    <property type="entry name" value="Transcriptional Coactivator Pc4, Chain A"/>
    <property type="match status" value="1"/>
</dbReference>
<evidence type="ECO:0000256" key="7">
    <source>
        <dbReference type="SAM" id="MobiDB-lite"/>
    </source>
</evidence>
<keyword evidence="8" id="KW-0732">Signal</keyword>
<keyword evidence="3" id="KW-0805">Transcription regulation</keyword>
<comment type="similarity">
    <text evidence="2">Belongs to the transcriptional coactivator PC4 family.</text>
</comment>
<evidence type="ECO:0000256" key="2">
    <source>
        <dbReference type="ARBA" id="ARBA00009001"/>
    </source>
</evidence>
<keyword evidence="4" id="KW-0238">DNA-binding</keyword>
<organism evidence="10 11">
    <name type="scientific">Stephanodiscus triporus</name>
    <dbReference type="NCBI Taxonomy" id="2934178"/>
    <lineage>
        <taxon>Eukaryota</taxon>
        <taxon>Sar</taxon>
        <taxon>Stramenopiles</taxon>
        <taxon>Ochrophyta</taxon>
        <taxon>Bacillariophyta</taxon>
        <taxon>Coscinodiscophyceae</taxon>
        <taxon>Thalassiosirophycidae</taxon>
        <taxon>Stephanodiscales</taxon>
        <taxon>Stephanodiscaceae</taxon>
        <taxon>Stephanodiscus</taxon>
    </lineage>
</organism>
<evidence type="ECO:0000256" key="4">
    <source>
        <dbReference type="ARBA" id="ARBA00023125"/>
    </source>
</evidence>
<dbReference type="InterPro" id="IPR009044">
    <property type="entry name" value="ssDNA-bd_transcriptional_reg"/>
</dbReference>
<keyword evidence="6" id="KW-0539">Nucleus</keyword>
<evidence type="ECO:0000256" key="3">
    <source>
        <dbReference type="ARBA" id="ARBA00023015"/>
    </source>
</evidence>
<evidence type="ECO:0000313" key="10">
    <source>
        <dbReference type="EMBL" id="KAL3798503.1"/>
    </source>
</evidence>
<feature type="compositionally biased region" description="Acidic residues" evidence="7">
    <location>
        <begin position="92"/>
        <end position="104"/>
    </location>
</feature>
<dbReference type="AlphaFoldDB" id="A0ABD3QDP0"/>
<dbReference type="InterPro" id="IPR045125">
    <property type="entry name" value="Sub1/Tcp4-like"/>
</dbReference>
<evidence type="ECO:0000256" key="6">
    <source>
        <dbReference type="ARBA" id="ARBA00023242"/>
    </source>
</evidence>
<dbReference type="Proteomes" id="UP001530315">
    <property type="component" value="Unassembled WGS sequence"/>
</dbReference>
<keyword evidence="11" id="KW-1185">Reference proteome</keyword>
<sequence length="183" mass="20039">MIFGGLSSSPYLLLLVSPAVFPSIASSFTPPSPFLNRLPNYRRCQHRSSSSSSLPSANLVVMPTTSDDSEGEFEPPKAKKAKPSKTTAKEDDGGDDDDSDDDGGVEVKRNDDGDAYFDLTSNKRCTVRKWKKNVLVDIREFYDKEGKTLPGKKGISLTLAQYKALRGVIMDGSLDKQIKELGE</sequence>
<dbReference type="EMBL" id="JALLAZ020000295">
    <property type="protein sequence ID" value="KAL3798503.1"/>
    <property type="molecule type" value="Genomic_DNA"/>
</dbReference>
<evidence type="ECO:0000256" key="8">
    <source>
        <dbReference type="SAM" id="SignalP"/>
    </source>
</evidence>
<protein>
    <recommendedName>
        <fullName evidence="9">Transcriptional coactivator p15 (PC4) C-terminal domain-containing protein</fullName>
    </recommendedName>
</protein>
<comment type="subcellular location">
    <subcellularLocation>
        <location evidence="1">Nucleus</location>
    </subcellularLocation>
</comment>
<dbReference type="InterPro" id="IPR003173">
    <property type="entry name" value="PC4_C"/>
</dbReference>
<evidence type="ECO:0000259" key="9">
    <source>
        <dbReference type="Pfam" id="PF02229"/>
    </source>
</evidence>
<evidence type="ECO:0000256" key="5">
    <source>
        <dbReference type="ARBA" id="ARBA00023163"/>
    </source>
</evidence>
<evidence type="ECO:0000256" key="1">
    <source>
        <dbReference type="ARBA" id="ARBA00004123"/>
    </source>
</evidence>
<accession>A0ABD3QDP0</accession>
<feature type="region of interest" description="Disordered" evidence="7">
    <location>
        <begin position="45"/>
        <end position="113"/>
    </location>
</feature>
<dbReference type="Pfam" id="PF02229">
    <property type="entry name" value="PC4"/>
    <property type="match status" value="1"/>
</dbReference>
<dbReference type="PANTHER" id="PTHR13215">
    <property type="entry name" value="RNA POLYMERASE II TRANSCRIPTIONAL COACTIVATOR"/>
    <property type="match status" value="1"/>
</dbReference>
<dbReference type="GO" id="GO:0003677">
    <property type="term" value="F:DNA binding"/>
    <property type="evidence" value="ECO:0007669"/>
    <property type="project" value="UniProtKB-KW"/>
</dbReference>